<feature type="compositionally biased region" description="Polar residues" evidence="1">
    <location>
        <begin position="213"/>
        <end position="223"/>
    </location>
</feature>
<name>A0A0G4GHP4_VITBC</name>
<evidence type="ECO:0000256" key="1">
    <source>
        <dbReference type="SAM" id="MobiDB-lite"/>
    </source>
</evidence>
<evidence type="ECO:0000313" key="3">
    <source>
        <dbReference type="EMBL" id="CEM29220.1"/>
    </source>
</evidence>
<keyword evidence="4" id="KW-1185">Reference proteome</keyword>
<dbReference type="GO" id="GO:2001070">
    <property type="term" value="F:starch binding"/>
    <property type="evidence" value="ECO:0007669"/>
    <property type="project" value="InterPro"/>
</dbReference>
<dbReference type="Proteomes" id="UP000041254">
    <property type="component" value="Unassembled WGS sequence"/>
</dbReference>
<gene>
    <name evidence="3" type="ORF">Vbra_10038</name>
</gene>
<proteinExistence type="predicted"/>
<reference evidence="3 4" key="1">
    <citation type="submission" date="2014-11" db="EMBL/GenBank/DDBJ databases">
        <authorList>
            <person name="Zhu J."/>
            <person name="Qi W."/>
            <person name="Song R."/>
        </authorList>
    </citation>
    <scope>NUCLEOTIDE SEQUENCE [LARGE SCALE GENOMIC DNA]</scope>
</reference>
<organism evidence="3 4">
    <name type="scientific">Vitrella brassicaformis (strain CCMP3155)</name>
    <dbReference type="NCBI Taxonomy" id="1169540"/>
    <lineage>
        <taxon>Eukaryota</taxon>
        <taxon>Sar</taxon>
        <taxon>Alveolata</taxon>
        <taxon>Colpodellida</taxon>
        <taxon>Vitrellaceae</taxon>
        <taxon>Vitrella</taxon>
    </lineage>
</organism>
<dbReference type="Gene3D" id="2.60.40.10">
    <property type="entry name" value="Immunoglobulins"/>
    <property type="match status" value="1"/>
</dbReference>
<dbReference type="InParanoid" id="A0A0G4GHP4"/>
<feature type="region of interest" description="Disordered" evidence="1">
    <location>
        <begin position="208"/>
        <end position="263"/>
    </location>
</feature>
<dbReference type="PhylomeDB" id="A0A0G4GHP4"/>
<dbReference type="InterPro" id="IPR002044">
    <property type="entry name" value="CBM20"/>
</dbReference>
<sequence length="413" mass="45318">MEGGAAVRFIAEGCSTRLGEEVFVCGSVPELGNLNALPLGCRHLPTTAKKLQCVDWGPQGGRWESDRISIANIPGRNKPVEYKYVICDRSNPPKILRWETEFGQLGQHRAIAVEPGQITTQHDNWGVVQPIRTTFEPLTGHKRGGDRKRRLSQPDEETEANKKGRFGGHVAVGPVDTSMEGVSADVVVDSMNNAEGGVDEGVSALESALEESAQPSDELQLNGSVGVGDPAQMQHPSSLPPLDAKTSEQLASVAEEADQKTTDELQVDSSVGVSVGGDEKVQQQSAPPTLDNLIEFINHRPAPEQRLAHDTIDRLNKGSSHKDFDDINAHIDSTFYHSTKMGDAEFENHLWPSEAEKGQLDVNHQAFQASPNTRQKERNKTRAQYAKKIMHKVGSDLKAYMRVIMDLRGLNRR</sequence>
<accession>A0A0G4GHP4</accession>
<dbReference type="InterPro" id="IPR013784">
    <property type="entry name" value="Carb-bd-like_fold"/>
</dbReference>
<protein>
    <recommendedName>
        <fullName evidence="2">CBM20 domain-containing protein</fullName>
    </recommendedName>
</protein>
<feature type="domain" description="CBM20" evidence="2">
    <location>
        <begin position="1"/>
        <end position="127"/>
    </location>
</feature>
<feature type="region of interest" description="Disordered" evidence="1">
    <location>
        <begin position="138"/>
        <end position="176"/>
    </location>
</feature>
<evidence type="ECO:0000259" key="2">
    <source>
        <dbReference type="PROSITE" id="PS51166"/>
    </source>
</evidence>
<dbReference type="EMBL" id="CDMY01000666">
    <property type="protein sequence ID" value="CEM29220.1"/>
    <property type="molecule type" value="Genomic_DNA"/>
</dbReference>
<dbReference type="VEuPathDB" id="CryptoDB:Vbra_10038"/>
<dbReference type="PROSITE" id="PS51166">
    <property type="entry name" value="CBM20"/>
    <property type="match status" value="1"/>
</dbReference>
<dbReference type="SUPFAM" id="SSF49452">
    <property type="entry name" value="Starch-binding domain-like"/>
    <property type="match status" value="1"/>
</dbReference>
<dbReference type="AlphaFoldDB" id="A0A0G4GHP4"/>
<dbReference type="InterPro" id="IPR013783">
    <property type="entry name" value="Ig-like_fold"/>
</dbReference>
<evidence type="ECO:0000313" key="4">
    <source>
        <dbReference type="Proteomes" id="UP000041254"/>
    </source>
</evidence>
<feature type="compositionally biased region" description="Basic residues" evidence="1">
    <location>
        <begin position="140"/>
        <end position="151"/>
    </location>
</feature>